<dbReference type="SUPFAM" id="SSF52266">
    <property type="entry name" value="SGNH hydrolase"/>
    <property type="match status" value="1"/>
</dbReference>
<evidence type="ECO:0000259" key="3">
    <source>
        <dbReference type="Pfam" id="PF13472"/>
    </source>
</evidence>
<dbReference type="SMR" id="A0A194VI73"/>
<protein>
    <submittedName>
        <fullName evidence="4">Uncharacterized protein YpmR</fullName>
    </submittedName>
</protein>
<feature type="compositionally biased region" description="Polar residues" evidence="1">
    <location>
        <begin position="13"/>
        <end position="31"/>
    </location>
</feature>
<accession>A0A194VI73</accession>
<keyword evidence="2" id="KW-0472">Membrane</keyword>
<dbReference type="Proteomes" id="UP000078559">
    <property type="component" value="Unassembled WGS sequence"/>
</dbReference>
<keyword evidence="5" id="KW-1185">Reference proteome</keyword>
<dbReference type="InterPro" id="IPR036514">
    <property type="entry name" value="SGNH_hydro_sf"/>
</dbReference>
<feature type="domain" description="SGNH hydrolase-type esterase" evidence="3">
    <location>
        <begin position="105"/>
        <end position="303"/>
    </location>
</feature>
<reference evidence="4" key="1">
    <citation type="submission" date="2014-12" db="EMBL/GenBank/DDBJ databases">
        <title>Genome Sequence of Valsa Canker Pathogens Uncovers a Specific Adaption of Colonization on Woody Bark.</title>
        <authorList>
            <person name="Yin Z."/>
            <person name="Liu H."/>
            <person name="Gao X."/>
            <person name="Li Z."/>
            <person name="Song N."/>
            <person name="Ke X."/>
            <person name="Dai Q."/>
            <person name="Wu Y."/>
            <person name="Sun Y."/>
            <person name="Xu J.-R."/>
            <person name="Kang Z.K."/>
            <person name="Wang L."/>
            <person name="Huang L."/>
        </authorList>
    </citation>
    <scope>NUCLEOTIDE SEQUENCE [LARGE SCALE GENOMIC DNA]</scope>
    <source>
        <strain evidence="4">03-8</strain>
    </source>
</reference>
<dbReference type="PANTHER" id="PTHR30383:SF31">
    <property type="entry name" value="SGNH HYDROLASE-TYPE ESTERASE DOMAIN-CONTAINING PROTEIN-RELATED"/>
    <property type="match status" value="1"/>
</dbReference>
<dbReference type="Gene3D" id="3.40.50.1110">
    <property type="entry name" value="SGNH hydrolase"/>
    <property type="match status" value="1"/>
</dbReference>
<keyword evidence="2" id="KW-1133">Transmembrane helix</keyword>
<dbReference type="InterPro" id="IPR051532">
    <property type="entry name" value="Ester_Hydrolysis_Enzymes"/>
</dbReference>
<feature type="transmembrane region" description="Helical" evidence="2">
    <location>
        <begin position="58"/>
        <end position="80"/>
    </location>
</feature>
<evidence type="ECO:0000313" key="5">
    <source>
        <dbReference type="Proteomes" id="UP000078559"/>
    </source>
</evidence>
<feature type="region of interest" description="Disordered" evidence="1">
    <location>
        <begin position="1"/>
        <end position="31"/>
    </location>
</feature>
<organism evidence="4 5">
    <name type="scientific">Cytospora mali</name>
    <name type="common">Apple Valsa canker fungus</name>
    <name type="synonym">Valsa mali</name>
    <dbReference type="NCBI Taxonomy" id="578113"/>
    <lineage>
        <taxon>Eukaryota</taxon>
        <taxon>Fungi</taxon>
        <taxon>Dikarya</taxon>
        <taxon>Ascomycota</taxon>
        <taxon>Pezizomycotina</taxon>
        <taxon>Sordariomycetes</taxon>
        <taxon>Sordariomycetidae</taxon>
        <taxon>Diaporthales</taxon>
        <taxon>Cytosporaceae</taxon>
        <taxon>Cytospora</taxon>
    </lineage>
</organism>
<dbReference type="Pfam" id="PF13472">
    <property type="entry name" value="Lipase_GDSL_2"/>
    <property type="match status" value="1"/>
</dbReference>
<evidence type="ECO:0000256" key="1">
    <source>
        <dbReference type="SAM" id="MobiDB-lite"/>
    </source>
</evidence>
<dbReference type="AlphaFoldDB" id="A0A194VI73"/>
<name>A0A194VI73_CYTMA</name>
<dbReference type="OrthoDB" id="6123at2759"/>
<dbReference type="EMBL" id="KN796114">
    <property type="protein sequence ID" value="KUI63692.1"/>
    <property type="molecule type" value="Genomic_DNA"/>
</dbReference>
<gene>
    <name evidence="4" type="ORF">VM1G_10410</name>
</gene>
<keyword evidence="2" id="KW-0812">Transmembrane</keyword>
<sequence>MRPNGDSDPLGGQPSSRSSRDTVTASYNSDPKFAVTQTGASRLSRLNPKTWTRKTKMIALAALTLTIVALIPALAVPLALQAHNHTAAPATPLPVNTTSLRIMPLGASITYGWLSTDGNGYRQDLLDLLASAGVTDVTYVGSRHNGTMANNAVEGWPGLRIDQVLTKARASVPAYLPNVILLNVGTNDCVQNFDMDATTRTSPVEPELTANASYTVGSRMRIMVEDLVGWSPNATVVMSTLINNLNYKTQARVIDANKKFRAVAKELQAEGKRVVLAEMDNAAGGPTKATMADVTHPNDAGYSLMAKRWYAALKEAGEKGFINQKL</sequence>
<dbReference type="GO" id="GO:0004622">
    <property type="term" value="F:phosphatidylcholine lysophospholipase activity"/>
    <property type="evidence" value="ECO:0007669"/>
    <property type="project" value="TreeGrafter"/>
</dbReference>
<dbReference type="CDD" id="cd01833">
    <property type="entry name" value="XynB_like"/>
    <property type="match status" value="1"/>
</dbReference>
<dbReference type="PANTHER" id="PTHR30383">
    <property type="entry name" value="THIOESTERASE 1/PROTEASE 1/LYSOPHOSPHOLIPASE L1"/>
    <property type="match status" value="1"/>
</dbReference>
<dbReference type="InterPro" id="IPR013830">
    <property type="entry name" value="SGNH_hydro"/>
</dbReference>
<proteinExistence type="predicted"/>
<evidence type="ECO:0000313" key="4">
    <source>
        <dbReference type="EMBL" id="KUI63692.1"/>
    </source>
</evidence>
<evidence type="ECO:0000256" key="2">
    <source>
        <dbReference type="SAM" id="Phobius"/>
    </source>
</evidence>